<evidence type="ECO:0000313" key="2">
    <source>
        <dbReference type="Proteomes" id="UP001633002"/>
    </source>
</evidence>
<gene>
    <name evidence="1" type="ORF">R1sor_019098</name>
</gene>
<comment type="caution">
    <text evidence="1">The sequence shown here is derived from an EMBL/GenBank/DDBJ whole genome shotgun (WGS) entry which is preliminary data.</text>
</comment>
<sequence>MKESLRSLSPAGIQSFFPRQACGVAVWNCSGAVWAPLFWSLWRGGAPGVNEKRLMLDDLPSPRGAMFFRKMGLVWLEVKKFLYWRPPDLSLPDQITIRRDIELLRLAGFLSVGELQGVLSLPWTQLPWTSLPELVQGDVGLDQALVTKLQSVTTFRGSFSFHPTDWKILFPGKAPRSFFPLTVAGSYSLTSAVTLPVRTEYLNKKWALHWPPDWWKALFKLLWNKGVPRREGIFLWRVLYKTFWTGSRGAKIEKKLQTHSDPDSLHLVAKLSPPDRLATTLLLGQAFRCYWKRRCSLMFEGAARELSWGGVLISTAEILLAQAKHMSDRRRDFLKRALLPILEDFPGSPNQIFQQYDRIFGTSGD</sequence>
<dbReference type="AlphaFoldDB" id="A0ABD3IC41"/>
<evidence type="ECO:0000313" key="1">
    <source>
        <dbReference type="EMBL" id="KAL3701076.1"/>
    </source>
</evidence>
<name>A0ABD3IC41_9MARC</name>
<accession>A0ABD3IC41</accession>
<keyword evidence="2" id="KW-1185">Reference proteome</keyword>
<dbReference type="EMBL" id="JBJQOH010000001">
    <property type="protein sequence ID" value="KAL3701076.1"/>
    <property type="molecule type" value="Genomic_DNA"/>
</dbReference>
<reference evidence="1 2" key="1">
    <citation type="submission" date="2024-09" db="EMBL/GenBank/DDBJ databases">
        <title>Chromosome-scale assembly of Riccia sorocarpa.</title>
        <authorList>
            <person name="Paukszto L."/>
        </authorList>
    </citation>
    <scope>NUCLEOTIDE SEQUENCE [LARGE SCALE GENOMIC DNA]</scope>
    <source>
        <strain evidence="1">LP-2024</strain>
        <tissue evidence="1">Aerial parts of the thallus</tissue>
    </source>
</reference>
<dbReference type="Proteomes" id="UP001633002">
    <property type="component" value="Unassembled WGS sequence"/>
</dbReference>
<protein>
    <submittedName>
        <fullName evidence="1">Uncharacterized protein</fullName>
    </submittedName>
</protein>
<organism evidence="1 2">
    <name type="scientific">Riccia sorocarpa</name>
    <dbReference type="NCBI Taxonomy" id="122646"/>
    <lineage>
        <taxon>Eukaryota</taxon>
        <taxon>Viridiplantae</taxon>
        <taxon>Streptophyta</taxon>
        <taxon>Embryophyta</taxon>
        <taxon>Marchantiophyta</taxon>
        <taxon>Marchantiopsida</taxon>
        <taxon>Marchantiidae</taxon>
        <taxon>Marchantiales</taxon>
        <taxon>Ricciaceae</taxon>
        <taxon>Riccia</taxon>
    </lineage>
</organism>
<proteinExistence type="predicted"/>